<keyword evidence="3" id="KW-1185">Reference proteome</keyword>
<reference evidence="2" key="2">
    <citation type="submission" date="2022-01" db="EMBL/GenBank/DDBJ databases">
        <authorList>
            <person name="Yamashiro T."/>
            <person name="Shiraishi A."/>
            <person name="Satake H."/>
            <person name="Nakayama K."/>
        </authorList>
    </citation>
    <scope>NUCLEOTIDE SEQUENCE</scope>
</reference>
<sequence length="429" mass="49633">MTKQERKSMLYDEFDKFTYEPGESIHSYYLRYAELINDIKIIPMSMSNMQIKMKFVNHLQREWSRFVTVAKQAIDLYSVNFDQLYAFLKHNEKDAKEVREMRQRFPEPLTLLANTYNPPPSYNSYAGNAGKNQASGARVVNTVGNARENKPRVIKCYNCNGEGHIAKQSTTKKRVKDSERFKDKMILAQAQEVGVVLNDKQQDFLADSLEKTDDCDDLQLQATINFKADHVDAYDSDCDYAGNLHMFTAYPIPWLRCKPFLKTKNKFETFSKNYVQENELCGCVPWKPSRDFTRPLGTPHGLKGLLHMLNATVIPTKKVHIFYTGLDIPTRRVLDSKGFIPLMTPTQALISIQVMAEHSHNWYDEATTREKINDSPNNVDTMKPKEDIHVIQASFKKYEGEHLTMEYPLEKEDKAVEQSKYMRSLEETS</sequence>
<dbReference type="Pfam" id="PF00098">
    <property type="entry name" value="zf-CCHC"/>
    <property type="match status" value="1"/>
</dbReference>
<dbReference type="EMBL" id="BQNB010016094">
    <property type="protein sequence ID" value="GJT47744.1"/>
    <property type="molecule type" value="Genomic_DNA"/>
</dbReference>
<evidence type="ECO:0000313" key="3">
    <source>
        <dbReference type="Proteomes" id="UP001151760"/>
    </source>
</evidence>
<evidence type="ECO:0000313" key="2">
    <source>
        <dbReference type="EMBL" id="GJT47744.1"/>
    </source>
</evidence>
<dbReference type="Proteomes" id="UP001151760">
    <property type="component" value="Unassembled WGS sequence"/>
</dbReference>
<feature type="domain" description="CCHC-type" evidence="1">
    <location>
        <begin position="154"/>
        <end position="168"/>
    </location>
</feature>
<organism evidence="2 3">
    <name type="scientific">Tanacetum coccineum</name>
    <dbReference type="NCBI Taxonomy" id="301880"/>
    <lineage>
        <taxon>Eukaryota</taxon>
        <taxon>Viridiplantae</taxon>
        <taxon>Streptophyta</taxon>
        <taxon>Embryophyta</taxon>
        <taxon>Tracheophyta</taxon>
        <taxon>Spermatophyta</taxon>
        <taxon>Magnoliopsida</taxon>
        <taxon>eudicotyledons</taxon>
        <taxon>Gunneridae</taxon>
        <taxon>Pentapetalae</taxon>
        <taxon>asterids</taxon>
        <taxon>campanulids</taxon>
        <taxon>Asterales</taxon>
        <taxon>Asteraceae</taxon>
        <taxon>Asteroideae</taxon>
        <taxon>Anthemideae</taxon>
        <taxon>Anthemidinae</taxon>
        <taxon>Tanacetum</taxon>
    </lineage>
</organism>
<gene>
    <name evidence="2" type="ORF">Tco_0973901</name>
</gene>
<accession>A0ABQ5EA21</accession>
<dbReference type="InterPro" id="IPR001878">
    <property type="entry name" value="Znf_CCHC"/>
</dbReference>
<proteinExistence type="predicted"/>
<protein>
    <submittedName>
        <fullName evidence="2">Retrovirus-related pol polyprotein from transposon TNT 1-94</fullName>
    </submittedName>
</protein>
<comment type="caution">
    <text evidence="2">The sequence shown here is derived from an EMBL/GenBank/DDBJ whole genome shotgun (WGS) entry which is preliminary data.</text>
</comment>
<name>A0ABQ5EA21_9ASTR</name>
<reference evidence="2" key="1">
    <citation type="journal article" date="2022" name="Int. J. Mol. Sci.">
        <title>Draft Genome of Tanacetum Coccineum: Genomic Comparison of Closely Related Tanacetum-Family Plants.</title>
        <authorList>
            <person name="Yamashiro T."/>
            <person name="Shiraishi A."/>
            <person name="Nakayama K."/>
            <person name="Satake H."/>
        </authorList>
    </citation>
    <scope>NUCLEOTIDE SEQUENCE</scope>
</reference>
<evidence type="ECO:0000259" key="1">
    <source>
        <dbReference type="Pfam" id="PF00098"/>
    </source>
</evidence>